<evidence type="ECO:0000256" key="2">
    <source>
        <dbReference type="SAM" id="Phobius"/>
    </source>
</evidence>
<dbReference type="InterPro" id="IPR009688">
    <property type="entry name" value="FAM210A/B-like_dom"/>
</dbReference>
<dbReference type="InterPro" id="IPR045866">
    <property type="entry name" value="FAM210A/B-like"/>
</dbReference>
<keyword evidence="2" id="KW-0812">Transmembrane</keyword>
<feature type="compositionally biased region" description="Low complexity" evidence="1">
    <location>
        <begin position="19"/>
        <end position="28"/>
    </location>
</feature>
<keyword evidence="2" id="KW-0472">Membrane</keyword>
<organism evidence="4 5">
    <name type="scientific">Stigmatella aurantiaca (strain DW4/3-1)</name>
    <dbReference type="NCBI Taxonomy" id="378806"/>
    <lineage>
        <taxon>Bacteria</taxon>
        <taxon>Pseudomonadati</taxon>
        <taxon>Myxococcota</taxon>
        <taxon>Myxococcia</taxon>
        <taxon>Myxococcales</taxon>
        <taxon>Cystobacterineae</taxon>
        <taxon>Archangiaceae</taxon>
        <taxon>Stigmatella</taxon>
    </lineage>
</organism>
<dbReference type="PANTHER" id="PTHR21377">
    <property type="entry name" value="PROTEIN FAM210B, MITOCHONDRIAL"/>
    <property type="match status" value="1"/>
</dbReference>
<keyword evidence="2" id="KW-1133">Transmembrane helix</keyword>
<protein>
    <recommendedName>
        <fullName evidence="3">DUF1279 domain-containing protein</fullName>
    </recommendedName>
</protein>
<feature type="transmembrane region" description="Helical" evidence="2">
    <location>
        <begin position="104"/>
        <end position="125"/>
    </location>
</feature>
<comment type="caution">
    <text evidence="4">The sequence shown here is derived from an EMBL/GenBank/DDBJ whole genome shotgun (WGS) entry which is preliminary data.</text>
</comment>
<sequence length="145" mass="16199">MTRPDPGRVDSPPGAKCGMVDPMETVEPPVTPTPDEPPRRLTLKERYDRYMARFKQFLARYGMLAIVVHIVACIFFFLCFMLLIRAGFEVKSAEGSVGAFAGAYILYKATQIPRVAITFVITPFIDRLIRRLRNKGPGPSDPPAP</sequence>
<evidence type="ECO:0000313" key="5">
    <source>
        <dbReference type="Proteomes" id="UP000032702"/>
    </source>
</evidence>
<feature type="region of interest" description="Disordered" evidence="1">
    <location>
        <begin position="1"/>
        <end position="37"/>
    </location>
</feature>
<dbReference type="AlphaFoldDB" id="Q09AV9"/>
<gene>
    <name evidence="4" type="ORF">STIAU_6889</name>
</gene>
<accession>Q09AV9</accession>
<reference evidence="4 5" key="1">
    <citation type="submission" date="2006-04" db="EMBL/GenBank/DDBJ databases">
        <authorList>
            <person name="Nierman W.C."/>
        </authorList>
    </citation>
    <scope>NUCLEOTIDE SEQUENCE [LARGE SCALE GENOMIC DNA]</scope>
    <source>
        <strain evidence="4 5">DW4/3-1</strain>
    </source>
</reference>
<dbReference type="EMBL" id="AAMD01000011">
    <property type="protein sequence ID" value="EAU68898.1"/>
    <property type="molecule type" value="Genomic_DNA"/>
</dbReference>
<feature type="transmembrane region" description="Helical" evidence="2">
    <location>
        <begin position="61"/>
        <end position="84"/>
    </location>
</feature>
<name>Q09AV9_STIAD</name>
<feature type="domain" description="DUF1279" evidence="3">
    <location>
        <begin position="53"/>
        <end position="98"/>
    </location>
</feature>
<dbReference type="Pfam" id="PF06916">
    <property type="entry name" value="FAM210A-B_dom"/>
    <property type="match status" value="1"/>
</dbReference>
<evidence type="ECO:0000256" key="1">
    <source>
        <dbReference type="SAM" id="MobiDB-lite"/>
    </source>
</evidence>
<dbReference type="PANTHER" id="PTHR21377:SF0">
    <property type="entry name" value="PROTEIN FAM210B, MITOCHONDRIAL"/>
    <property type="match status" value="1"/>
</dbReference>
<dbReference type="Proteomes" id="UP000032702">
    <property type="component" value="Unassembled WGS sequence"/>
</dbReference>
<evidence type="ECO:0000259" key="3">
    <source>
        <dbReference type="Pfam" id="PF06916"/>
    </source>
</evidence>
<proteinExistence type="predicted"/>
<evidence type="ECO:0000313" key="4">
    <source>
        <dbReference type="EMBL" id="EAU68898.1"/>
    </source>
</evidence>